<evidence type="ECO:0000256" key="1">
    <source>
        <dbReference type="ARBA" id="ARBA00005711"/>
    </source>
</evidence>
<accession>A0AAV9DS42</accession>
<dbReference type="EMBL" id="JAUJYO010000011">
    <property type="protein sequence ID" value="KAK1304521.1"/>
    <property type="molecule type" value="Genomic_DNA"/>
</dbReference>
<feature type="compositionally biased region" description="Polar residues" evidence="2">
    <location>
        <begin position="244"/>
        <end position="272"/>
    </location>
</feature>
<dbReference type="InterPro" id="IPR005516">
    <property type="entry name" value="Remorin_C"/>
</dbReference>
<evidence type="ECO:0000259" key="3">
    <source>
        <dbReference type="Pfam" id="PF03763"/>
    </source>
</evidence>
<evidence type="ECO:0000256" key="2">
    <source>
        <dbReference type="SAM" id="MobiDB-lite"/>
    </source>
</evidence>
<feature type="region of interest" description="Disordered" evidence="2">
    <location>
        <begin position="240"/>
        <end position="288"/>
    </location>
</feature>
<protein>
    <recommendedName>
        <fullName evidence="3">Remorin C-terminal domain-containing protein</fullName>
    </recommendedName>
</protein>
<dbReference type="PANTHER" id="PTHR31471:SF1">
    <property type="entry name" value="OS12G0613600 PROTEIN"/>
    <property type="match status" value="1"/>
</dbReference>
<organism evidence="4 5">
    <name type="scientific">Acorus calamus</name>
    <name type="common">Sweet flag</name>
    <dbReference type="NCBI Taxonomy" id="4465"/>
    <lineage>
        <taxon>Eukaryota</taxon>
        <taxon>Viridiplantae</taxon>
        <taxon>Streptophyta</taxon>
        <taxon>Embryophyta</taxon>
        <taxon>Tracheophyta</taxon>
        <taxon>Spermatophyta</taxon>
        <taxon>Magnoliopsida</taxon>
        <taxon>Liliopsida</taxon>
        <taxon>Acoraceae</taxon>
        <taxon>Acorus</taxon>
    </lineage>
</organism>
<feature type="domain" description="Remorin C-terminal" evidence="3">
    <location>
        <begin position="351"/>
        <end position="453"/>
    </location>
</feature>
<dbReference type="AlphaFoldDB" id="A0AAV9DS42"/>
<proteinExistence type="inferred from homology"/>
<feature type="region of interest" description="Disordered" evidence="2">
    <location>
        <begin position="199"/>
        <end position="221"/>
    </location>
</feature>
<comment type="caution">
    <text evidence="4">The sequence shown here is derived from an EMBL/GenBank/DDBJ whole genome shotgun (WGS) entry which is preliminary data.</text>
</comment>
<dbReference type="PANTHER" id="PTHR31471">
    <property type="entry name" value="OS02G0116800 PROTEIN"/>
    <property type="match status" value="1"/>
</dbReference>
<feature type="compositionally biased region" description="Polar residues" evidence="2">
    <location>
        <begin position="74"/>
        <end position="83"/>
    </location>
</feature>
<evidence type="ECO:0000313" key="4">
    <source>
        <dbReference type="EMBL" id="KAK1304521.1"/>
    </source>
</evidence>
<evidence type="ECO:0000313" key="5">
    <source>
        <dbReference type="Proteomes" id="UP001180020"/>
    </source>
</evidence>
<reference evidence="4" key="1">
    <citation type="journal article" date="2023" name="Nat. Commun.">
        <title>Diploid and tetraploid genomes of Acorus and the evolution of monocots.</title>
        <authorList>
            <person name="Ma L."/>
            <person name="Liu K.W."/>
            <person name="Li Z."/>
            <person name="Hsiao Y.Y."/>
            <person name="Qi Y."/>
            <person name="Fu T."/>
            <person name="Tang G.D."/>
            <person name="Zhang D."/>
            <person name="Sun W.H."/>
            <person name="Liu D.K."/>
            <person name="Li Y."/>
            <person name="Chen G.Z."/>
            <person name="Liu X.D."/>
            <person name="Liao X.Y."/>
            <person name="Jiang Y.T."/>
            <person name="Yu X."/>
            <person name="Hao Y."/>
            <person name="Huang J."/>
            <person name="Zhao X.W."/>
            <person name="Ke S."/>
            <person name="Chen Y.Y."/>
            <person name="Wu W.L."/>
            <person name="Hsu J.L."/>
            <person name="Lin Y.F."/>
            <person name="Huang M.D."/>
            <person name="Li C.Y."/>
            <person name="Huang L."/>
            <person name="Wang Z.W."/>
            <person name="Zhao X."/>
            <person name="Zhong W.Y."/>
            <person name="Peng D.H."/>
            <person name="Ahmad S."/>
            <person name="Lan S."/>
            <person name="Zhang J.S."/>
            <person name="Tsai W.C."/>
            <person name="Van de Peer Y."/>
            <person name="Liu Z.J."/>
        </authorList>
    </citation>
    <scope>NUCLEOTIDE SEQUENCE</scope>
    <source>
        <strain evidence="4">CP</strain>
    </source>
</reference>
<dbReference type="Pfam" id="PF03763">
    <property type="entry name" value="Remorin_C"/>
    <property type="match status" value="1"/>
</dbReference>
<keyword evidence="5" id="KW-1185">Reference proteome</keyword>
<comment type="similarity">
    <text evidence="1">Belongs to the remorin family.</text>
</comment>
<feature type="compositionally biased region" description="Polar residues" evidence="2">
    <location>
        <begin position="47"/>
        <end position="67"/>
    </location>
</feature>
<feature type="region of interest" description="Disordered" evidence="2">
    <location>
        <begin position="27"/>
        <end position="90"/>
    </location>
</feature>
<gene>
    <name evidence="4" type="ORF">QJS10_CPB11g01804</name>
</gene>
<feature type="compositionally biased region" description="Polar residues" evidence="2">
    <location>
        <begin position="199"/>
        <end position="213"/>
    </location>
</feature>
<reference evidence="4" key="2">
    <citation type="submission" date="2023-06" db="EMBL/GenBank/DDBJ databases">
        <authorList>
            <person name="Ma L."/>
            <person name="Liu K.-W."/>
            <person name="Li Z."/>
            <person name="Hsiao Y.-Y."/>
            <person name="Qi Y."/>
            <person name="Fu T."/>
            <person name="Tang G."/>
            <person name="Zhang D."/>
            <person name="Sun W.-H."/>
            <person name="Liu D.-K."/>
            <person name="Li Y."/>
            <person name="Chen G.-Z."/>
            <person name="Liu X.-D."/>
            <person name="Liao X.-Y."/>
            <person name="Jiang Y.-T."/>
            <person name="Yu X."/>
            <person name="Hao Y."/>
            <person name="Huang J."/>
            <person name="Zhao X.-W."/>
            <person name="Ke S."/>
            <person name="Chen Y.-Y."/>
            <person name="Wu W.-L."/>
            <person name="Hsu J.-L."/>
            <person name="Lin Y.-F."/>
            <person name="Huang M.-D."/>
            <person name="Li C.-Y."/>
            <person name="Huang L."/>
            <person name="Wang Z.-W."/>
            <person name="Zhao X."/>
            <person name="Zhong W.-Y."/>
            <person name="Peng D.-H."/>
            <person name="Ahmad S."/>
            <person name="Lan S."/>
            <person name="Zhang J.-S."/>
            <person name="Tsai W.-C."/>
            <person name="Van De Peer Y."/>
            <person name="Liu Z.-J."/>
        </authorList>
    </citation>
    <scope>NUCLEOTIDE SEQUENCE</scope>
    <source>
        <strain evidence="4">CP</strain>
        <tissue evidence="4">Leaves</tissue>
    </source>
</reference>
<feature type="compositionally biased region" description="Basic and acidic residues" evidence="2">
    <location>
        <begin position="418"/>
        <end position="441"/>
    </location>
</feature>
<name>A0AAV9DS42_ACOCL</name>
<dbReference type="Proteomes" id="UP001180020">
    <property type="component" value="Unassembled WGS sequence"/>
</dbReference>
<sequence>MEYERIHKAQTGMISPTKLRMKLLGAHNHRRKSVNSSPRASPPKLGNSDQAKNSLLEAQNDNANESGNSKDSESVITSISESQAADRVRIHPVRSLEDDGADYDSGHDNVSVSSFEFHKGERTAHHNSVVMGPFSRPIPSKWNDAEKWVSTRNAQSNLSKRILLQGQTNRQMTKPANMYQSMSQNSVEQFSFVPVSESQNGVQKEMDSPQSAGTGSSITCSSTTVVPTVRSVCMRDMGTEMTPVASQEPSRTGTPIDATTPTSRSPISSMPSTPGRGAPTSTPAEVDGECKATELSERELQLKTRREIIALGVQLGKLNIAAWASKDDNEPGDCPPLETNSINKDEEVEFKMRAEAWEEVERSKHAARYKHEEMKIQAWEDHQKAKFEAKMRKIEAQAEQMRAQAGEKVANKMLLTKRRSEEKRAEARARRDRNAARTARQVERIRRDGRVPTTSVHLCCLW</sequence>
<feature type="region of interest" description="Disordered" evidence="2">
    <location>
        <begin position="415"/>
        <end position="441"/>
    </location>
</feature>